<reference evidence="1 2" key="1">
    <citation type="submission" date="2019-05" db="EMBL/GenBank/DDBJ databases">
        <title>Another draft genome of Portunus trituberculatus and its Hox gene families provides insights of decapod evolution.</title>
        <authorList>
            <person name="Jeong J.-H."/>
            <person name="Song I."/>
            <person name="Kim S."/>
            <person name="Choi T."/>
            <person name="Kim D."/>
            <person name="Ryu S."/>
            <person name="Kim W."/>
        </authorList>
    </citation>
    <scope>NUCLEOTIDE SEQUENCE [LARGE SCALE GENOMIC DNA]</scope>
    <source>
        <tissue evidence="1">Muscle</tissue>
    </source>
</reference>
<sequence>MMGRAAASFASCQCYLMSMNSAHPMYACLPAKDCRVKKDGRSLEIRPESLTAVRSRETFSCEAIVTLVEVTATLTHPPTQESRM</sequence>
<evidence type="ECO:0000313" key="1">
    <source>
        <dbReference type="EMBL" id="MPD05262.1"/>
    </source>
</evidence>
<protein>
    <submittedName>
        <fullName evidence="1">Uncharacterized protein</fullName>
    </submittedName>
</protein>
<comment type="caution">
    <text evidence="1">The sequence shown here is derived from an EMBL/GenBank/DDBJ whole genome shotgun (WGS) entry which is preliminary data.</text>
</comment>
<dbReference type="AlphaFoldDB" id="A0A5B7K4J5"/>
<proteinExistence type="predicted"/>
<dbReference type="EMBL" id="VSRR010145169">
    <property type="protein sequence ID" value="MPD05262.1"/>
    <property type="molecule type" value="Genomic_DNA"/>
</dbReference>
<name>A0A5B7K4J5_PORTR</name>
<keyword evidence="2" id="KW-1185">Reference proteome</keyword>
<organism evidence="1 2">
    <name type="scientific">Portunus trituberculatus</name>
    <name type="common">Swimming crab</name>
    <name type="synonym">Neptunus trituberculatus</name>
    <dbReference type="NCBI Taxonomy" id="210409"/>
    <lineage>
        <taxon>Eukaryota</taxon>
        <taxon>Metazoa</taxon>
        <taxon>Ecdysozoa</taxon>
        <taxon>Arthropoda</taxon>
        <taxon>Crustacea</taxon>
        <taxon>Multicrustacea</taxon>
        <taxon>Malacostraca</taxon>
        <taxon>Eumalacostraca</taxon>
        <taxon>Eucarida</taxon>
        <taxon>Decapoda</taxon>
        <taxon>Pleocyemata</taxon>
        <taxon>Brachyura</taxon>
        <taxon>Eubrachyura</taxon>
        <taxon>Portunoidea</taxon>
        <taxon>Portunidae</taxon>
        <taxon>Portuninae</taxon>
        <taxon>Portunus</taxon>
    </lineage>
</organism>
<accession>A0A5B7K4J5</accession>
<gene>
    <name evidence="1" type="ORF">E2C01_100994</name>
</gene>
<evidence type="ECO:0000313" key="2">
    <source>
        <dbReference type="Proteomes" id="UP000324222"/>
    </source>
</evidence>
<dbReference type="Proteomes" id="UP000324222">
    <property type="component" value="Unassembled WGS sequence"/>
</dbReference>